<reference evidence="1" key="1">
    <citation type="submission" date="2024-07" db="EMBL/GenBank/DDBJ databases">
        <title>Identification and characteristics of an arsenic-resistant bacterial isolate, which belongs to a novel species.</title>
        <authorList>
            <person name="Juszczyk A."/>
            <person name="Kowalczyk A."/>
            <person name="Was K."/>
            <person name="Kosowicz W."/>
            <person name="Budzyn A."/>
            <person name="Latowski D."/>
        </authorList>
    </citation>
    <scope>NUCLEOTIDE SEQUENCE</scope>
    <source>
        <strain evidence="1">As8PL</strain>
    </source>
</reference>
<dbReference type="RefSeq" id="WP_368504492.1">
    <property type="nucleotide sequence ID" value="NZ_CP162551.1"/>
</dbReference>
<dbReference type="EMBL" id="CP162551">
    <property type="protein sequence ID" value="XDI37117.1"/>
    <property type="molecule type" value="Genomic_DNA"/>
</dbReference>
<gene>
    <name evidence="1" type="ORF">AB3N04_02040</name>
</gene>
<evidence type="ECO:0000313" key="1">
    <source>
        <dbReference type="EMBL" id="XDI37117.1"/>
    </source>
</evidence>
<organism evidence="1">
    <name type="scientific">Alkalihalophilus sp. As8PL</name>
    <dbReference type="NCBI Taxonomy" id="3237103"/>
    <lineage>
        <taxon>Bacteria</taxon>
        <taxon>Bacillati</taxon>
        <taxon>Bacillota</taxon>
        <taxon>Bacilli</taxon>
        <taxon>Bacillales</taxon>
        <taxon>Bacillaceae</taxon>
        <taxon>Alkalihalophilus</taxon>
    </lineage>
</organism>
<sequence length="252" mass="29345">MPKTIEQSSFQQLKQCQMELIREGCTSVITYANTEYERQIATSLKIKKHLMINSTLDYLIGLTIPLSLLRPTVIRECKRQKIPILEVKIDSLDALRLVPWDHISQMMVTYPVVLVPRLETDDKKIAIQIVKHWTFYCNQYRIQTEDSPGNSSWSKEALQKIGLYPKKGDLLVSSDFDYQLYLHKQTEENEAFFLDENKKLDYDKREPEIVALRDRIIKVNQKIDFNPGYGRQLVISSPKRFLTIDAAGKAIY</sequence>
<protein>
    <submittedName>
        <fullName evidence="1">Uncharacterized protein</fullName>
    </submittedName>
</protein>
<dbReference type="AlphaFoldDB" id="A0AB39BT93"/>
<name>A0AB39BT93_9BACI</name>
<proteinExistence type="predicted"/>
<accession>A0AB39BT93</accession>